<reference evidence="1 2" key="1">
    <citation type="journal article" date="2012" name="J. Bacteriol.">
        <title>Genome Sequence of the Fish Pathogen Flavobacterium columnare ATCC 49512.</title>
        <authorList>
            <person name="Tekedar H.C."/>
            <person name="Karsi A."/>
            <person name="Gillaspy A.F."/>
            <person name="Dyer D.W."/>
            <person name="Benton N.R."/>
            <person name="Zaitshik J."/>
            <person name="Vamenta S."/>
            <person name="Banes M.M."/>
            <person name="Gulsoy N."/>
            <person name="Aboko-Cole M."/>
            <person name="Waldbieser G.C."/>
            <person name="Lawrence M.L."/>
        </authorList>
    </citation>
    <scope>NUCLEOTIDE SEQUENCE [LARGE SCALE GENOMIC DNA]</scope>
    <source>
        <strain evidence="2">ATCC 49512 / CIP 103533 / TG 44/87</strain>
    </source>
</reference>
<organism evidence="1 2">
    <name type="scientific">Flavobacterium columnare (strain ATCC 49512 / CIP 103533 / TG 44/87)</name>
    <dbReference type="NCBI Taxonomy" id="1041826"/>
    <lineage>
        <taxon>Bacteria</taxon>
        <taxon>Pseudomonadati</taxon>
        <taxon>Bacteroidota</taxon>
        <taxon>Flavobacteriia</taxon>
        <taxon>Flavobacteriales</taxon>
        <taxon>Flavobacteriaceae</taxon>
        <taxon>Flavobacterium</taxon>
    </lineage>
</organism>
<gene>
    <name evidence="1" type="ordered locus">FCOL_12455</name>
</gene>
<accession>G8X9U2</accession>
<evidence type="ECO:0000313" key="1">
    <source>
        <dbReference type="EMBL" id="AEW87290.1"/>
    </source>
</evidence>
<dbReference type="EMBL" id="CP003222">
    <property type="protein sequence ID" value="AEW87290.1"/>
    <property type="molecule type" value="Genomic_DNA"/>
</dbReference>
<dbReference type="Proteomes" id="UP000005638">
    <property type="component" value="Chromosome"/>
</dbReference>
<dbReference type="KEGG" id="fco:FCOL_12455"/>
<name>G8X9U2_FLACA</name>
<protein>
    <submittedName>
        <fullName evidence="1">Uncharacterized protein</fullName>
    </submittedName>
</protein>
<keyword evidence="2" id="KW-1185">Reference proteome</keyword>
<proteinExistence type="predicted"/>
<dbReference type="HOGENOM" id="CLU_1233524_0_0_10"/>
<dbReference type="AlphaFoldDB" id="G8X9U2"/>
<sequence length="224" mass="26903">MPIVQKAENIEIEYILKQSHNKFFEEFIPTRIPSRMYEIIKISTDGLSIKLIDKNQLDLLSVVHGNFNTYHNIEYFEIIGTYSKIERNGFLTYLFEILIYEFKYKILSDSQHSSPGSKEFWKSLIRKRKFNIYRLNIKTNFKRKANRFKEDEIWTEVRKDYFATFLNNHDYYIENDEVDINDNFEDSFDFTTDFEEVKEASIPNTKNKNSTMENIRLVAQKYVG</sequence>
<dbReference type="eggNOG" id="ENOG502ZY9E">
    <property type="taxonomic scope" value="Bacteria"/>
</dbReference>
<dbReference type="RefSeq" id="WP_014166551.1">
    <property type="nucleotide sequence ID" value="NC_016510.2"/>
</dbReference>
<evidence type="ECO:0000313" key="2">
    <source>
        <dbReference type="Proteomes" id="UP000005638"/>
    </source>
</evidence>